<dbReference type="VEuPathDB" id="FungiDB:SCHCODRAFT_02739737"/>
<name>D8QCG6_SCHCM</name>
<gene>
    <name evidence="3" type="ORF">SCHCODRAFT_111564</name>
</gene>
<evidence type="ECO:0000313" key="3">
    <source>
        <dbReference type="EMBL" id="EFI94927.1"/>
    </source>
</evidence>
<evidence type="ECO:0000313" key="4">
    <source>
        <dbReference type="Proteomes" id="UP000007431"/>
    </source>
</evidence>
<dbReference type="InParanoid" id="D8QCG6"/>
<dbReference type="HOGENOM" id="CLU_1797581_0_0_1"/>
<protein>
    <submittedName>
        <fullName evidence="3">Uncharacterized protein</fullName>
    </submittedName>
</protein>
<dbReference type="OrthoDB" id="10452485at2759"/>
<feature type="compositionally biased region" description="Basic and acidic residues" evidence="1">
    <location>
        <begin position="116"/>
        <end position="125"/>
    </location>
</feature>
<reference evidence="3 4" key="1">
    <citation type="journal article" date="2010" name="Nat. Biotechnol.">
        <title>Genome sequence of the model mushroom Schizophyllum commune.</title>
        <authorList>
            <person name="Ohm R.A."/>
            <person name="de Jong J.F."/>
            <person name="Lugones L.G."/>
            <person name="Aerts A."/>
            <person name="Kothe E."/>
            <person name="Stajich J.E."/>
            <person name="de Vries R.P."/>
            <person name="Record E."/>
            <person name="Levasseur A."/>
            <person name="Baker S.E."/>
            <person name="Bartholomew K.A."/>
            <person name="Coutinho P.M."/>
            <person name="Erdmann S."/>
            <person name="Fowler T.J."/>
            <person name="Gathman A.C."/>
            <person name="Lombard V."/>
            <person name="Henrissat B."/>
            <person name="Knabe N."/>
            <person name="Kuees U."/>
            <person name="Lilly W.W."/>
            <person name="Lindquist E."/>
            <person name="Lucas S."/>
            <person name="Magnuson J.K."/>
            <person name="Piumi F."/>
            <person name="Raudaskoski M."/>
            <person name="Salamov A."/>
            <person name="Schmutz J."/>
            <person name="Schwarze F.W.M.R."/>
            <person name="vanKuyk P.A."/>
            <person name="Horton J.S."/>
            <person name="Grigoriev I.V."/>
            <person name="Woesten H.A.B."/>
        </authorList>
    </citation>
    <scope>NUCLEOTIDE SEQUENCE [LARGE SCALE GENOMIC DNA]</scope>
    <source>
        <strain evidence="4">H4-8 / FGSC 9210</strain>
    </source>
</reference>
<dbReference type="GeneID" id="9591250"/>
<proteinExistence type="predicted"/>
<organism evidence="4">
    <name type="scientific">Schizophyllum commune (strain H4-8 / FGSC 9210)</name>
    <name type="common">Split gill fungus</name>
    <dbReference type="NCBI Taxonomy" id="578458"/>
    <lineage>
        <taxon>Eukaryota</taxon>
        <taxon>Fungi</taxon>
        <taxon>Dikarya</taxon>
        <taxon>Basidiomycota</taxon>
        <taxon>Agaricomycotina</taxon>
        <taxon>Agaricomycetes</taxon>
        <taxon>Agaricomycetidae</taxon>
        <taxon>Agaricales</taxon>
        <taxon>Schizophyllaceae</taxon>
        <taxon>Schizophyllum</taxon>
    </lineage>
</organism>
<evidence type="ECO:0000256" key="1">
    <source>
        <dbReference type="SAM" id="MobiDB-lite"/>
    </source>
</evidence>
<evidence type="ECO:0000256" key="2">
    <source>
        <dbReference type="SAM" id="SignalP"/>
    </source>
</evidence>
<dbReference type="KEGG" id="scm:SCHCO_02739737"/>
<dbReference type="Proteomes" id="UP000007431">
    <property type="component" value="Unassembled WGS sequence"/>
</dbReference>
<dbReference type="AlphaFoldDB" id="D8QCG6"/>
<sequence>MRSPLISHLPSHPALSLLSLLNLSPLPVLSPIYSPLRILNNPLAHFIAPLPSLPPALAPHQFCAPREGVPAIEESAVAVWEVDYVAAIYGMAAAQARIKKLEGEVIVYGPRGASRRTADASRGLEKAAGIEQESHKFEGEASDI</sequence>
<keyword evidence="2" id="KW-0732">Signal</keyword>
<accession>D8QCG6</accession>
<feature type="chain" id="PRO_5003120834" evidence="2">
    <location>
        <begin position="17"/>
        <end position="144"/>
    </location>
</feature>
<feature type="region of interest" description="Disordered" evidence="1">
    <location>
        <begin position="116"/>
        <end position="144"/>
    </location>
</feature>
<keyword evidence="4" id="KW-1185">Reference proteome</keyword>
<feature type="compositionally biased region" description="Basic and acidic residues" evidence="1">
    <location>
        <begin position="132"/>
        <end position="144"/>
    </location>
</feature>
<feature type="signal peptide" evidence="2">
    <location>
        <begin position="1"/>
        <end position="16"/>
    </location>
</feature>
<feature type="non-terminal residue" evidence="3">
    <location>
        <position position="144"/>
    </location>
</feature>
<dbReference type="EMBL" id="GL377309">
    <property type="protein sequence ID" value="EFI94927.1"/>
    <property type="molecule type" value="Genomic_DNA"/>
</dbReference>